<reference evidence="3 4" key="1">
    <citation type="journal article" date="2012" name="Eukaryot. Cell">
        <title>Draft genome sequence of CBS 2479, the standard type strain of Trichosporon asahii.</title>
        <authorList>
            <person name="Yang R.Y."/>
            <person name="Li H.T."/>
            <person name="Zhu H."/>
            <person name="Zhou G.P."/>
            <person name="Wang M."/>
            <person name="Wang L."/>
        </authorList>
    </citation>
    <scope>NUCLEOTIDE SEQUENCE [LARGE SCALE GENOMIC DNA]</scope>
    <source>
        <strain evidence="4">ATCC 90039 / CBS 2479 / JCM 2466 / KCTC 7840 / NCYC 2677 / UAMH 7654</strain>
    </source>
</reference>
<feature type="domain" description="NAA35-like N-terminal" evidence="2">
    <location>
        <begin position="191"/>
        <end position="344"/>
    </location>
</feature>
<protein>
    <recommendedName>
        <fullName evidence="2">NAA35-like N-terminal domain-containing protein</fullName>
    </recommendedName>
</protein>
<dbReference type="PANTHER" id="PTHR21373:SF0">
    <property type="entry name" value="N-ALPHA-ACETYLTRANSFERASE 35, NATC AUXILIARY SUBUNIT"/>
    <property type="match status" value="1"/>
</dbReference>
<dbReference type="GO" id="GO:0031417">
    <property type="term" value="C:NatC complex"/>
    <property type="evidence" value="ECO:0007669"/>
    <property type="project" value="InterPro"/>
</dbReference>
<dbReference type="EMBL" id="ALBS01000139">
    <property type="protein sequence ID" value="EJT49992.1"/>
    <property type="molecule type" value="Genomic_DNA"/>
</dbReference>
<feature type="compositionally biased region" description="Low complexity" evidence="1">
    <location>
        <begin position="95"/>
        <end position="108"/>
    </location>
</feature>
<sequence>MSGGVARATGRGGVLAASDAEGRLREIGMRKRKELCAKAVDGDQSKGGDEVRHAPRTSEHLAAGVEEATQRDFAHRAQQVLGLTSGLGPFRATRSSSAPKPSPSSPAAIAAGYGRPWELGRASCRVTQRIKLGPRILRTKSRRLNLPFLPEGVAQLLSFLLESIADLDAVATPTMVDIKDWLQNAASSLDPGQVIKPDSLTYLEAMNALEMMDPAMDWGVNFNPHGEFDPHAALSPVQVCWIMDEMAAREVAWLRGGTVAQTFLTSLHYHNPLSLQPNVPVSDPSFYQAEASCAALRAFVLAYAKGIEVAYYAVLDSGAVRDGEDTWLDTYGVPLETTESIDDVRAYVSSCARWLLSGDHGPEWDANAWVQVVNRLNFQLTWMDTLSLKVARRPGPIHLAPESAKVDWAFDNVAPFLRQNMPLPTLTMPGHAETWATFARAMEDMEYARALSKLDLREREMALLRGRGEMLPVVRALWKVLLVDNHPVNEMMDEWLDDIGAEDVMPTIDAAIAKEDRWSFSYIRDITGGNPARTRRAYEHYARTWTEQAAAATRLTRKCPAAAPLIKILQARALDCQLNASLLAFDLGLVGHDERRMMWWWVAKVAGARSVLDDAWQARWAAAWLSIASAMVLQGFRAKEPVHAPAQAGAPGRLTEAVMGGLGGRTESPRQSDTLERAEEWLVDGEEKLGEVESRTLRTTSLRQVAHANAALLAQGIPLVWDEETRYSIPKLKPAQTQD</sequence>
<feature type="region of interest" description="Disordered" evidence="1">
    <location>
        <begin position="1"/>
        <end position="22"/>
    </location>
</feature>
<dbReference type="AlphaFoldDB" id="J6F442"/>
<evidence type="ECO:0000313" key="3">
    <source>
        <dbReference type="EMBL" id="EJT49992.1"/>
    </source>
</evidence>
<dbReference type="VEuPathDB" id="FungiDB:A1Q1_00833"/>
<organism evidence="3 4">
    <name type="scientific">Trichosporon asahii var. asahii (strain ATCC 90039 / CBS 2479 / JCM 2466 / KCTC 7840 / NBRC 103889/ NCYC 2677 / UAMH 7654)</name>
    <name type="common">Yeast</name>
    <dbReference type="NCBI Taxonomy" id="1186058"/>
    <lineage>
        <taxon>Eukaryota</taxon>
        <taxon>Fungi</taxon>
        <taxon>Dikarya</taxon>
        <taxon>Basidiomycota</taxon>
        <taxon>Agaricomycotina</taxon>
        <taxon>Tremellomycetes</taxon>
        <taxon>Trichosporonales</taxon>
        <taxon>Trichosporonaceae</taxon>
        <taxon>Trichosporon</taxon>
    </lineage>
</organism>
<dbReference type="Pfam" id="PF04112">
    <property type="entry name" value="Mak10"/>
    <property type="match status" value="1"/>
</dbReference>
<name>J6F442_TRIAS</name>
<evidence type="ECO:0000256" key="1">
    <source>
        <dbReference type="SAM" id="MobiDB-lite"/>
    </source>
</evidence>
<dbReference type="RefSeq" id="XP_014181208.1">
    <property type="nucleotide sequence ID" value="XM_014325733.1"/>
</dbReference>
<feature type="region of interest" description="Disordered" evidence="1">
    <location>
        <begin position="38"/>
        <end position="58"/>
    </location>
</feature>
<dbReference type="Proteomes" id="UP000002748">
    <property type="component" value="Unassembled WGS sequence"/>
</dbReference>
<dbReference type="GeneID" id="25984347"/>
<dbReference type="KEGG" id="tasa:A1Q1_00833"/>
<dbReference type="InterPro" id="IPR007244">
    <property type="entry name" value="Naa35_N"/>
</dbReference>
<gene>
    <name evidence="3" type="ORF">A1Q1_00833</name>
</gene>
<comment type="caution">
    <text evidence="3">The sequence shown here is derived from an EMBL/GenBank/DDBJ whole genome shotgun (WGS) entry which is preliminary data.</text>
</comment>
<dbReference type="OrthoDB" id="269405at2759"/>
<dbReference type="PANTHER" id="PTHR21373">
    <property type="entry name" value="GLUCOSE REPRESSIBLE PROTEIN MAK10"/>
    <property type="match status" value="1"/>
</dbReference>
<dbReference type="HOGENOM" id="CLU_375608_0_0_1"/>
<evidence type="ECO:0000313" key="4">
    <source>
        <dbReference type="Proteomes" id="UP000002748"/>
    </source>
</evidence>
<dbReference type="InterPro" id="IPR057983">
    <property type="entry name" value="NAA35-like_N"/>
</dbReference>
<evidence type="ECO:0000259" key="2">
    <source>
        <dbReference type="Pfam" id="PF04112"/>
    </source>
</evidence>
<proteinExistence type="predicted"/>
<accession>J6F442</accession>
<feature type="region of interest" description="Disordered" evidence="1">
    <location>
        <begin position="86"/>
        <end position="108"/>
    </location>
</feature>
<feature type="compositionally biased region" description="Low complexity" evidence="1">
    <location>
        <begin position="1"/>
        <end position="17"/>
    </location>
</feature>